<dbReference type="Gene3D" id="1.20.1250.20">
    <property type="entry name" value="MFS general substrate transporter like domains"/>
    <property type="match status" value="1"/>
</dbReference>
<feature type="transmembrane region" description="Helical" evidence="4">
    <location>
        <begin position="365"/>
        <end position="385"/>
    </location>
</feature>
<name>A0A6F8PKR5_9GAMM</name>
<proteinExistence type="predicted"/>
<feature type="transmembrane region" description="Helical" evidence="4">
    <location>
        <begin position="39"/>
        <end position="60"/>
    </location>
</feature>
<dbReference type="GO" id="GO:0022857">
    <property type="term" value="F:transmembrane transporter activity"/>
    <property type="evidence" value="ECO:0007669"/>
    <property type="project" value="InterPro"/>
</dbReference>
<keyword evidence="2 4" id="KW-1133">Transmembrane helix</keyword>
<evidence type="ECO:0000256" key="1">
    <source>
        <dbReference type="ARBA" id="ARBA00022692"/>
    </source>
</evidence>
<gene>
    <name evidence="5" type="ORF">THMIRHAT_03360</name>
</gene>
<evidence type="ECO:0000313" key="5">
    <source>
        <dbReference type="EMBL" id="BBP42590.1"/>
    </source>
</evidence>
<dbReference type="PANTHER" id="PTHR23547:SF1">
    <property type="entry name" value="MAJOR FACILITATOR SUPERFAMILY MFS_1"/>
    <property type="match status" value="1"/>
</dbReference>
<dbReference type="SUPFAM" id="SSF103473">
    <property type="entry name" value="MFS general substrate transporter"/>
    <property type="match status" value="1"/>
</dbReference>
<feature type="transmembrane region" description="Helical" evidence="4">
    <location>
        <begin position="12"/>
        <end position="33"/>
    </location>
</feature>
<dbReference type="RefSeq" id="WP_173290149.1">
    <property type="nucleotide sequence ID" value="NZ_AP021888.1"/>
</dbReference>
<dbReference type="Proteomes" id="UP000501466">
    <property type="component" value="Chromosome"/>
</dbReference>
<dbReference type="Pfam" id="PF07690">
    <property type="entry name" value="MFS_1"/>
    <property type="match status" value="1"/>
</dbReference>
<feature type="transmembrane region" description="Helical" evidence="4">
    <location>
        <begin position="279"/>
        <end position="296"/>
    </location>
</feature>
<dbReference type="PANTHER" id="PTHR23547">
    <property type="entry name" value="MAJOR FACILITATOR SUPERFAMILY DOMAIN, GENERAL SUBSTRATE TRANSPORTER"/>
    <property type="match status" value="1"/>
</dbReference>
<feature type="transmembrane region" description="Helical" evidence="4">
    <location>
        <begin position="302"/>
        <end position="327"/>
    </location>
</feature>
<keyword evidence="6" id="KW-1185">Reference proteome</keyword>
<dbReference type="InterPro" id="IPR011701">
    <property type="entry name" value="MFS"/>
</dbReference>
<organism evidence="5 6">
    <name type="scientific">Thiosulfativibrio zosterae</name>
    <dbReference type="NCBI Taxonomy" id="2675053"/>
    <lineage>
        <taxon>Bacteria</taxon>
        <taxon>Pseudomonadati</taxon>
        <taxon>Pseudomonadota</taxon>
        <taxon>Gammaproteobacteria</taxon>
        <taxon>Thiotrichales</taxon>
        <taxon>Piscirickettsiaceae</taxon>
        <taxon>Thiosulfativibrio</taxon>
    </lineage>
</organism>
<evidence type="ECO:0000313" key="6">
    <source>
        <dbReference type="Proteomes" id="UP000501466"/>
    </source>
</evidence>
<dbReference type="AlphaFoldDB" id="A0A6F8PKR5"/>
<dbReference type="InterPro" id="IPR036259">
    <property type="entry name" value="MFS_trans_sf"/>
</dbReference>
<accession>A0A6F8PKR5</accession>
<protein>
    <submittedName>
        <fullName evidence="5">MFS transporter</fullName>
    </submittedName>
</protein>
<evidence type="ECO:0000256" key="2">
    <source>
        <dbReference type="ARBA" id="ARBA00022989"/>
    </source>
</evidence>
<feature type="transmembrane region" description="Helical" evidence="4">
    <location>
        <begin position="167"/>
        <end position="185"/>
    </location>
</feature>
<dbReference type="InterPro" id="IPR047769">
    <property type="entry name" value="MFS_ArsJ"/>
</dbReference>
<reference evidence="6" key="1">
    <citation type="submission" date="2019-11" db="EMBL/GenBank/DDBJ databases">
        <title>Isolation and characterization of two novel species in the genus Thiomicrorhabdus.</title>
        <authorList>
            <person name="Mochizuki J."/>
            <person name="Kojima H."/>
            <person name="Fukui M."/>
        </authorList>
    </citation>
    <scope>NUCLEOTIDE SEQUENCE [LARGE SCALE GENOMIC DNA]</scope>
    <source>
        <strain evidence="6">AkT22</strain>
    </source>
</reference>
<dbReference type="KEGG" id="tzo:THMIRHAT_03360"/>
<dbReference type="EMBL" id="AP021888">
    <property type="protein sequence ID" value="BBP42590.1"/>
    <property type="molecule type" value="Genomic_DNA"/>
</dbReference>
<feature type="transmembrane region" description="Helical" evidence="4">
    <location>
        <begin position="67"/>
        <end position="87"/>
    </location>
</feature>
<evidence type="ECO:0000256" key="3">
    <source>
        <dbReference type="ARBA" id="ARBA00023136"/>
    </source>
</evidence>
<sequence>MNPQQQYTLVTANYWAFTLTDGALRMLVLLYFYQLGYSPLQIAMLFVFYEFFGVVTNLLGGYLGARLGLNVTMNIGLSLQVFALVMLTVSPEWLTVVYVMVAQALSGIAKDLNKMSAKSSIKSLASDANGQLFKWIALLTGSKNALKGIGFFMGAVLLEWLGFADAMWFMAAMLGIALLVSLFALDGQLGKAKNKPKFSEVFSKSPAINWLSGARFFLFGARDAWFVVALPLYLQGVLGWTHWEVGAFLALWVIGYGFVQALTPSLLRSQGSPTKNTAYQLALPLMLLPLGMAWLLDWQPQTVLLIGLGLFALLFALNSSVHSYLIVSYADADGASRDVGFYYMANAGGRLLGTVLSGYVYQVAGLEACLQVSALMVLLAAILVARVPSKNPVN</sequence>
<evidence type="ECO:0000256" key="4">
    <source>
        <dbReference type="SAM" id="Phobius"/>
    </source>
</evidence>
<keyword evidence="1 4" id="KW-0812">Transmembrane</keyword>
<keyword evidence="3 4" id="KW-0472">Membrane</keyword>
<dbReference type="NCBIfam" id="NF033734">
    <property type="entry name" value="MFS_ArsJ"/>
    <property type="match status" value="1"/>
</dbReference>
<feature type="transmembrane region" description="Helical" evidence="4">
    <location>
        <begin position="249"/>
        <end position="267"/>
    </location>
</feature>